<evidence type="ECO:0000313" key="2">
    <source>
        <dbReference type="Proteomes" id="UP000492821"/>
    </source>
</evidence>
<keyword evidence="2" id="KW-1185">Reference proteome</keyword>
<organism evidence="2 3">
    <name type="scientific">Panagrellus redivivus</name>
    <name type="common">Microworm</name>
    <dbReference type="NCBI Taxonomy" id="6233"/>
    <lineage>
        <taxon>Eukaryota</taxon>
        <taxon>Metazoa</taxon>
        <taxon>Ecdysozoa</taxon>
        <taxon>Nematoda</taxon>
        <taxon>Chromadorea</taxon>
        <taxon>Rhabditida</taxon>
        <taxon>Tylenchina</taxon>
        <taxon>Panagrolaimomorpha</taxon>
        <taxon>Panagrolaimoidea</taxon>
        <taxon>Panagrolaimidae</taxon>
        <taxon>Panagrellus</taxon>
    </lineage>
</organism>
<dbReference type="WBParaSite" id="Pan_g9043.t1">
    <property type="protein sequence ID" value="Pan_g9043.t1"/>
    <property type="gene ID" value="Pan_g9043"/>
</dbReference>
<evidence type="ECO:0000313" key="3">
    <source>
        <dbReference type="WBParaSite" id="Pan_g9043.t1"/>
    </source>
</evidence>
<feature type="region of interest" description="Disordered" evidence="1">
    <location>
        <begin position="1"/>
        <end position="21"/>
    </location>
</feature>
<dbReference type="AlphaFoldDB" id="A0A7E4WCZ2"/>
<evidence type="ECO:0000256" key="1">
    <source>
        <dbReference type="SAM" id="MobiDB-lite"/>
    </source>
</evidence>
<dbReference type="Proteomes" id="UP000492821">
    <property type="component" value="Unassembled WGS sequence"/>
</dbReference>
<name>A0A7E4WCZ2_PANRE</name>
<protein>
    <submittedName>
        <fullName evidence="3">DUF3276 family protein</fullName>
    </submittedName>
</protein>
<reference evidence="3" key="2">
    <citation type="submission" date="2020-10" db="UniProtKB">
        <authorList>
            <consortium name="WormBaseParasite"/>
        </authorList>
    </citation>
    <scope>IDENTIFICATION</scope>
</reference>
<accession>A0A7E4WCZ2</accession>
<sequence>MTEFDERVKRRQNAGSHVKTTYGQKRDGTRFAFVLNAFTYRNFPWSYTAHFIIENSFADQREEFDYMDEADEYISRKKKELEG</sequence>
<reference evidence="2" key="1">
    <citation type="journal article" date="2013" name="Genetics">
        <title>The draft genome and transcriptome of Panagrellus redivivus are shaped by the harsh demands of a free-living lifestyle.</title>
        <authorList>
            <person name="Srinivasan J."/>
            <person name="Dillman A.R."/>
            <person name="Macchietto M.G."/>
            <person name="Heikkinen L."/>
            <person name="Lakso M."/>
            <person name="Fracchia K.M."/>
            <person name="Antoshechkin I."/>
            <person name="Mortazavi A."/>
            <person name="Wong G."/>
            <person name="Sternberg P.W."/>
        </authorList>
    </citation>
    <scope>NUCLEOTIDE SEQUENCE [LARGE SCALE GENOMIC DNA]</scope>
    <source>
        <strain evidence="2">MT8872</strain>
    </source>
</reference>
<proteinExistence type="predicted"/>